<reference evidence="5 6" key="1">
    <citation type="submission" date="2018-11" db="EMBL/GenBank/DDBJ databases">
        <authorList>
            <person name="Li F."/>
        </authorList>
    </citation>
    <scope>NUCLEOTIDE SEQUENCE [LARGE SCALE GENOMIC DNA]</scope>
    <source>
        <strain evidence="5 6">Gsoil 097</strain>
    </source>
</reference>
<dbReference type="GO" id="GO:0005576">
    <property type="term" value="C:extracellular region"/>
    <property type="evidence" value="ECO:0007669"/>
    <property type="project" value="TreeGrafter"/>
</dbReference>
<evidence type="ECO:0000259" key="3">
    <source>
        <dbReference type="Pfam" id="PF02470"/>
    </source>
</evidence>
<gene>
    <name evidence="5" type="ORF">EFK50_11680</name>
</gene>
<dbReference type="AlphaFoldDB" id="A0A3N0CG61"/>
<evidence type="ECO:0000313" key="6">
    <source>
        <dbReference type="Proteomes" id="UP000267128"/>
    </source>
</evidence>
<dbReference type="InterPro" id="IPR003399">
    <property type="entry name" value="Mce/MlaD"/>
</dbReference>
<keyword evidence="2" id="KW-0472">Membrane</keyword>
<sequence>MDRLLPVRLVRREQRAGPGERRGSQLPTRRCAVSRPVALGKRTIVLVAIGLLVVAGIGAKALFGTDPVKITAMFDSTVGLYVGNDVQVLGVPVGEVTGVFVEGESVRVTMEIDPEQPVAADTKAVIIAPTMVSDRFVQLTTPWKKGSGDARLGSGTVLSTERTAVPVEIDDLYRGLEDFSEALGPRGANKNGALSELITTGAENLQGQGAKLNQMIAEFGKASATLSSIDEDFFGTLKNLNDLSDMLVANDDAVAAVNHQFAEVAGFLADDRDEMGEAAENLAAAMTILDDFITENQDHLDQSVRNLLPTVQTLKKQRKSLDTMVRLGPLLLANLKDSYDPVNNLIAGRGNVNEVSLWSNDGLTARTSRNAPPTLLAGTNDRSTR</sequence>
<feature type="region of interest" description="Disordered" evidence="1">
    <location>
        <begin position="363"/>
        <end position="385"/>
    </location>
</feature>
<proteinExistence type="predicted"/>
<name>A0A3N0CG61_9ACTN</name>
<feature type="domain" description="Mce/MlaD" evidence="3">
    <location>
        <begin position="67"/>
        <end position="141"/>
    </location>
</feature>
<evidence type="ECO:0000256" key="1">
    <source>
        <dbReference type="SAM" id="MobiDB-lite"/>
    </source>
</evidence>
<dbReference type="OrthoDB" id="4516955at2"/>
<dbReference type="PANTHER" id="PTHR33371:SF4">
    <property type="entry name" value="INTERMEMBRANE PHOSPHOLIPID TRANSPORT SYSTEM BINDING PROTEIN MLAD"/>
    <property type="match status" value="1"/>
</dbReference>
<dbReference type="InterPro" id="IPR024516">
    <property type="entry name" value="Mce_C"/>
</dbReference>
<dbReference type="InterPro" id="IPR005693">
    <property type="entry name" value="Mce"/>
</dbReference>
<evidence type="ECO:0000313" key="5">
    <source>
        <dbReference type="EMBL" id="RNL62425.1"/>
    </source>
</evidence>
<evidence type="ECO:0000256" key="2">
    <source>
        <dbReference type="SAM" id="Phobius"/>
    </source>
</evidence>
<dbReference type="InterPro" id="IPR052336">
    <property type="entry name" value="MlaD_Phospholipid_Transporter"/>
</dbReference>
<protein>
    <submittedName>
        <fullName evidence="5">MCE family protein</fullName>
    </submittedName>
</protein>
<dbReference type="Pfam" id="PF02470">
    <property type="entry name" value="MlaD"/>
    <property type="match status" value="1"/>
</dbReference>
<dbReference type="Proteomes" id="UP000267128">
    <property type="component" value="Unassembled WGS sequence"/>
</dbReference>
<organism evidence="5 6">
    <name type="scientific">Nocardioides marmoriginsengisoli</name>
    <dbReference type="NCBI Taxonomy" id="661483"/>
    <lineage>
        <taxon>Bacteria</taxon>
        <taxon>Bacillati</taxon>
        <taxon>Actinomycetota</taxon>
        <taxon>Actinomycetes</taxon>
        <taxon>Propionibacteriales</taxon>
        <taxon>Nocardioidaceae</taxon>
        <taxon>Nocardioides</taxon>
    </lineage>
</organism>
<feature type="domain" description="Mammalian cell entry C-terminal" evidence="4">
    <location>
        <begin position="150"/>
        <end position="325"/>
    </location>
</feature>
<accession>A0A3N0CG61</accession>
<keyword evidence="2" id="KW-1133">Transmembrane helix</keyword>
<dbReference type="Pfam" id="PF11887">
    <property type="entry name" value="Mce4_CUP1"/>
    <property type="match status" value="1"/>
</dbReference>
<feature type="transmembrane region" description="Helical" evidence="2">
    <location>
        <begin position="44"/>
        <end position="63"/>
    </location>
</feature>
<keyword evidence="2" id="KW-0812">Transmembrane</keyword>
<evidence type="ECO:0000259" key="4">
    <source>
        <dbReference type="Pfam" id="PF11887"/>
    </source>
</evidence>
<dbReference type="EMBL" id="RJSE01000007">
    <property type="protein sequence ID" value="RNL62425.1"/>
    <property type="molecule type" value="Genomic_DNA"/>
</dbReference>
<dbReference type="PANTHER" id="PTHR33371">
    <property type="entry name" value="INTERMEMBRANE PHOSPHOLIPID TRANSPORT SYSTEM BINDING PROTEIN MLAD-RELATED"/>
    <property type="match status" value="1"/>
</dbReference>
<comment type="caution">
    <text evidence="5">The sequence shown here is derived from an EMBL/GenBank/DDBJ whole genome shotgun (WGS) entry which is preliminary data.</text>
</comment>
<keyword evidence="6" id="KW-1185">Reference proteome</keyword>
<dbReference type="NCBIfam" id="TIGR00996">
    <property type="entry name" value="Mtu_fam_mce"/>
    <property type="match status" value="1"/>
</dbReference>